<evidence type="ECO:0000313" key="4">
    <source>
        <dbReference type="Proteomes" id="UP001345827"/>
    </source>
</evidence>
<accession>A0AAV9QL47</accession>
<protein>
    <submittedName>
        <fullName evidence="3">Uncharacterized protein</fullName>
    </submittedName>
</protein>
<dbReference type="AlphaFoldDB" id="A0AAV9QL47"/>
<keyword evidence="1" id="KW-0547">Nucleotide-binding</keyword>
<organism evidence="3 4">
    <name type="scientific">Vermiconidia calcicola</name>
    <dbReference type="NCBI Taxonomy" id="1690605"/>
    <lineage>
        <taxon>Eukaryota</taxon>
        <taxon>Fungi</taxon>
        <taxon>Dikarya</taxon>
        <taxon>Ascomycota</taxon>
        <taxon>Pezizomycotina</taxon>
        <taxon>Dothideomycetes</taxon>
        <taxon>Dothideomycetidae</taxon>
        <taxon>Mycosphaerellales</taxon>
        <taxon>Extremaceae</taxon>
        <taxon>Vermiconidia</taxon>
    </lineage>
</organism>
<name>A0AAV9QL47_9PEZI</name>
<dbReference type="GO" id="GO:0005524">
    <property type="term" value="F:ATP binding"/>
    <property type="evidence" value="ECO:0007669"/>
    <property type="project" value="UniProtKB-KW"/>
</dbReference>
<dbReference type="InterPro" id="IPR043129">
    <property type="entry name" value="ATPase_NBD"/>
</dbReference>
<keyword evidence="2" id="KW-0067">ATP-binding</keyword>
<reference evidence="3 4" key="1">
    <citation type="submission" date="2023-06" db="EMBL/GenBank/DDBJ databases">
        <title>Black Yeasts Isolated from many extreme environments.</title>
        <authorList>
            <person name="Coleine C."/>
            <person name="Stajich J.E."/>
            <person name="Selbmann L."/>
        </authorList>
    </citation>
    <scope>NUCLEOTIDE SEQUENCE [LARGE SCALE GENOMIC DNA]</scope>
    <source>
        <strain evidence="3 4">CCFEE 5887</strain>
    </source>
</reference>
<dbReference type="Gene3D" id="3.30.420.40">
    <property type="match status" value="2"/>
</dbReference>
<dbReference type="PANTHER" id="PTHR14187">
    <property type="entry name" value="ALPHA KINASE/ELONGATION FACTOR 2 KINASE"/>
    <property type="match status" value="1"/>
</dbReference>
<gene>
    <name evidence="3" type="ORF">LTR25_000244</name>
</gene>
<sequence>MVVDMGGGTVDLCTYILLKLDELQLEEACVGQGGRCGGTWIDRNFHELMEKKFGDSFTQLPTNQTGVGSDFMEKFEKEKRKFSGKSRANKSIEMHLRMPNLNKNDPIIAASYDFSDESVKISAKEMKALIDPVLKKTFLLVLEQKRRTEEAQQGKKRELRTIILCGGLSGCPYVEERFEEFVDEELEGKVDLVYPEYPWSAIVRGAVISGLLKSPVTFRRCRDHLGISVHVPFDRTKHKDEERYICPVQGLRAKGQMLWHVSKGERISANMRRKFEVYAVAEDFDDEEKEDWVVFQDLYGCSEDDAPKRMDEQLVFTATQMKIDLTPVVKSERRRLKSERQPWPENVKFNITLEMRLGSNRGILEVTARRKNTSLGNVVLEYEKGTACSGSLTEEGR</sequence>
<dbReference type="CDD" id="cd10170">
    <property type="entry name" value="ASKHA_NBD_HSP70"/>
    <property type="match status" value="1"/>
</dbReference>
<dbReference type="Pfam" id="PF00012">
    <property type="entry name" value="HSP70"/>
    <property type="match status" value="1"/>
</dbReference>
<dbReference type="Gene3D" id="3.90.640.10">
    <property type="entry name" value="Actin, Chain A, domain 4"/>
    <property type="match status" value="1"/>
</dbReference>
<evidence type="ECO:0000313" key="3">
    <source>
        <dbReference type="EMBL" id="KAK5545237.1"/>
    </source>
</evidence>
<evidence type="ECO:0000256" key="1">
    <source>
        <dbReference type="ARBA" id="ARBA00022741"/>
    </source>
</evidence>
<proteinExistence type="predicted"/>
<comment type="caution">
    <text evidence="3">The sequence shown here is derived from an EMBL/GenBank/DDBJ whole genome shotgun (WGS) entry which is preliminary data.</text>
</comment>
<dbReference type="Proteomes" id="UP001345827">
    <property type="component" value="Unassembled WGS sequence"/>
</dbReference>
<keyword evidence="4" id="KW-1185">Reference proteome</keyword>
<evidence type="ECO:0000256" key="2">
    <source>
        <dbReference type="ARBA" id="ARBA00022840"/>
    </source>
</evidence>
<dbReference type="GO" id="GO:0140662">
    <property type="term" value="F:ATP-dependent protein folding chaperone"/>
    <property type="evidence" value="ECO:0007669"/>
    <property type="project" value="InterPro"/>
</dbReference>
<dbReference type="EMBL" id="JAXLQG010000001">
    <property type="protein sequence ID" value="KAK5545237.1"/>
    <property type="molecule type" value="Genomic_DNA"/>
</dbReference>
<dbReference type="PANTHER" id="PTHR14187:SF81">
    <property type="entry name" value="HSP70 FAMILY PROTEIN (AFU_ORTHOLOGUE AFUA_4G14040)"/>
    <property type="match status" value="1"/>
</dbReference>
<dbReference type="SUPFAM" id="SSF53067">
    <property type="entry name" value="Actin-like ATPase domain"/>
    <property type="match status" value="1"/>
</dbReference>
<dbReference type="InterPro" id="IPR013126">
    <property type="entry name" value="Hsp_70_fam"/>
</dbReference>